<feature type="chain" id="PRO_5018229336" evidence="8">
    <location>
        <begin position="23"/>
        <end position="203"/>
    </location>
</feature>
<dbReference type="Ensembl" id="ENSACLT00000001235.2">
    <property type="protein sequence ID" value="ENSACLP00000001206.1"/>
    <property type="gene ID" value="ENSACLG00000000868.2"/>
</dbReference>
<evidence type="ECO:0000256" key="3">
    <source>
        <dbReference type="ARBA" id="ARBA00022525"/>
    </source>
</evidence>
<sequence>MVVNMLVTMILSALLMLRGLGGSDVHVFGKSVRSGKNLLSSNDGTYSVRKQPHQETKNKIHRSLDLESFNIHVAPTTSKFSLPTIVRFYPPTVKPLHQHANMPLRFGRQSHPSDERTPNSSPNLPQRFGRSWVAIRVCAECPSIRRAPNQVLSQRFERNSPYWKLLRTVAIEQLLNTGLHWAENFDSTTTSDEETELEEKKSK</sequence>
<dbReference type="GO" id="GO:0032277">
    <property type="term" value="P:negative regulation of gonadotropin secretion"/>
    <property type="evidence" value="ECO:0007669"/>
    <property type="project" value="TreeGrafter"/>
</dbReference>
<feature type="signal peptide" evidence="8">
    <location>
        <begin position="1"/>
        <end position="22"/>
    </location>
</feature>
<proteinExistence type="inferred from homology"/>
<dbReference type="PANTHER" id="PTHR14403">
    <property type="entry name" value="RFAMIDE PEPTIDE GONADOTROPIN INHIBITORY HORMONE"/>
    <property type="match status" value="1"/>
</dbReference>
<feature type="region of interest" description="Disordered" evidence="7">
    <location>
        <begin position="104"/>
        <end position="125"/>
    </location>
</feature>
<protein>
    <submittedName>
        <fullName evidence="9">Uncharacterized protein</fullName>
    </submittedName>
</protein>
<organism evidence="9 10">
    <name type="scientific">Astatotilapia calliptera</name>
    <name type="common">Eastern happy</name>
    <name type="synonym">Chromis callipterus</name>
    <dbReference type="NCBI Taxonomy" id="8154"/>
    <lineage>
        <taxon>Eukaryota</taxon>
        <taxon>Metazoa</taxon>
        <taxon>Chordata</taxon>
        <taxon>Craniata</taxon>
        <taxon>Vertebrata</taxon>
        <taxon>Euteleostomi</taxon>
        <taxon>Actinopterygii</taxon>
        <taxon>Neopterygii</taxon>
        <taxon>Teleostei</taxon>
        <taxon>Neoteleostei</taxon>
        <taxon>Acanthomorphata</taxon>
        <taxon>Ovalentaria</taxon>
        <taxon>Cichlomorphae</taxon>
        <taxon>Cichliformes</taxon>
        <taxon>Cichlidae</taxon>
        <taxon>African cichlids</taxon>
        <taxon>Pseudocrenilabrinae</taxon>
        <taxon>Haplochromini</taxon>
        <taxon>Astatotilapia</taxon>
    </lineage>
</organism>
<dbReference type="OMA" id="LNTGLHW"/>
<evidence type="ECO:0000256" key="2">
    <source>
        <dbReference type="ARBA" id="ARBA00006356"/>
    </source>
</evidence>
<evidence type="ECO:0000256" key="1">
    <source>
        <dbReference type="ARBA" id="ARBA00004613"/>
    </source>
</evidence>
<dbReference type="PANTHER" id="PTHR14403:SF6">
    <property type="entry name" value="PRO-FMRFAMIDE-RELATED NEUROPEPTIDE VF"/>
    <property type="match status" value="1"/>
</dbReference>
<keyword evidence="4 8" id="KW-0732">Signal</keyword>
<reference evidence="9" key="1">
    <citation type="submission" date="2018-05" db="EMBL/GenBank/DDBJ databases">
        <authorList>
            <person name="Datahose"/>
        </authorList>
    </citation>
    <scope>NUCLEOTIDE SEQUENCE</scope>
</reference>
<dbReference type="OrthoDB" id="8834619at2759"/>
<evidence type="ECO:0000256" key="5">
    <source>
        <dbReference type="ARBA" id="ARBA00022815"/>
    </source>
</evidence>
<accession>A0A3P8N8X7</accession>
<keyword evidence="10" id="KW-1185">Reference proteome</keyword>
<evidence type="ECO:0000313" key="9">
    <source>
        <dbReference type="Ensembl" id="ENSACLP00000001206.1"/>
    </source>
</evidence>
<evidence type="ECO:0000313" key="10">
    <source>
        <dbReference type="Proteomes" id="UP000265100"/>
    </source>
</evidence>
<reference evidence="9" key="3">
    <citation type="submission" date="2025-09" db="UniProtKB">
        <authorList>
            <consortium name="Ensembl"/>
        </authorList>
    </citation>
    <scope>IDENTIFICATION</scope>
</reference>
<keyword evidence="5" id="KW-0027">Amidation</keyword>
<dbReference type="STRING" id="8154.ENSACLP00000001206"/>
<dbReference type="Proteomes" id="UP000265100">
    <property type="component" value="Chromosome 22"/>
</dbReference>
<comment type="similarity">
    <text evidence="2">Belongs to the FARP (FMRFamide related peptide) family.</text>
</comment>
<keyword evidence="6" id="KW-0527">Neuropeptide</keyword>
<dbReference type="GO" id="GO:0005102">
    <property type="term" value="F:signaling receptor binding"/>
    <property type="evidence" value="ECO:0007669"/>
    <property type="project" value="TreeGrafter"/>
</dbReference>
<dbReference type="InterPro" id="IPR026297">
    <property type="entry name" value="FMRFamide-related/fGRP"/>
</dbReference>
<evidence type="ECO:0000256" key="6">
    <source>
        <dbReference type="ARBA" id="ARBA00023320"/>
    </source>
</evidence>
<dbReference type="GO" id="GO:0007218">
    <property type="term" value="P:neuropeptide signaling pathway"/>
    <property type="evidence" value="ECO:0007669"/>
    <property type="project" value="UniProtKB-KW"/>
</dbReference>
<dbReference type="GeneTree" id="ENSGT00390000003271"/>
<evidence type="ECO:0000256" key="8">
    <source>
        <dbReference type="SAM" id="SignalP"/>
    </source>
</evidence>
<comment type="subcellular location">
    <subcellularLocation>
        <location evidence="1">Secreted</location>
    </subcellularLocation>
</comment>
<dbReference type="GO" id="GO:0005576">
    <property type="term" value="C:extracellular region"/>
    <property type="evidence" value="ECO:0007669"/>
    <property type="project" value="UniProtKB-SubCell"/>
</dbReference>
<evidence type="ECO:0000256" key="4">
    <source>
        <dbReference type="ARBA" id="ARBA00022729"/>
    </source>
</evidence>
<name>A0A3P8N8X7_ASTCA</name>
<evidence type="ECO:0000256" key="7">
    <source>
        <dbReference type="SAM" id="MobiDB-lite"/>
    </source>
</evidence>
<keyword evidence="3" id="KW-0964">Secreted</keyword>
<dbReference type="AlphaFoldDB" id="A0A3P8N8X7"/>
<reference evidence="9" key="2">
    <citation type="submission" date="2025-08" db="UniProtKB">
        <authorList>
            <consortium name="Ensembl"/>
        </authorList>
    </citation>
    <scope>IDENTIFICATION</scope>
</reference>